<dbReference type="PROSITE" id="PS51293">
    <property type="entry name" value="SANT"/>
    <property type="match status" value="2"/>
</dbReference>
<sequence>MEAGERPRPSLLAGVRERQSLLSQQRPPAVRVETQTSGVLGGGERFGSSGVGERESGELASASGAAGSGIAPTPTPTSDATPKKRKLGGWGQALARAKTPTPASGTDAPSAMKDEMMNEREIRDAAVARTGSVGDMRAKTATPTLTSGAATPTVTPASGGWGAAAARATSTPVTPKVMPSNTPDHETVAKARATEQRLKVTKEALLSQMERVDAEVAELEKELEVLKKSGEDEKRGASMDSKDELSRHKRETEALRQRLANAERAAQRAQDLAVSKMREASVLLRESASKRARGGAVAEVKRANQEASAFAAKAIQQMIHRREARVEQIERDLEHNKKLAAASIDRIKTEYRLPLMDNVQRVDFDAVVAQCVKASQTPKALEVASRVREILQKRRRAVSEKHYTNTLAYLKQREIWRVRLVQEANARLAKEYVDGSAKKRFTPGSRQSGRNRSTNDLSTGVARSEYEEMQMIKALQRTEELRRMTTIPDMILDPEELRVSVFDSRNNLVEDPVAERDRINRIRPWTKAEKKIFHEKFAAYGKNFRRISEHLEGRDTGDCVMYYYKFQKTDDGFRGRRRAAMKKRRAYADAQRMREIDPAKIEAQREERSAPTAEARLERAALAAAAKAAKAKARAEKAKAKAAKEAEEAKANAGKPPSKGPEWTDMEKTKFVSGLLQYGKDFVAISSTIRTRSLDAVQQFYEDNRELMDLDSLIGTS</sequence>
<dbReference type="SMART" id="SM00717">
    <property type="entry name" value="SANT"/>
    <property type="match status" value="2"/>
</dbReference>
<dbReference type="PANTHER" id="PTHR13992:SF39">
    <property type="entry name" value="SMRTER, ISOFORM G"/>
    <property type="match status" value="1"/>
</dbReference>
<organism evidence="3 4">
    <name type="scientific">Ostreococcus tauri</name>
    <name type="common">Marine green alga</name>
    <dbReference type="NCBI Taxonomy" id="70448"/>
    <lineage>
        <taxon>Eukaryota</taxon>
        <taxon>Viridiplantae</taxon>
        <taxon>Chlorophyta</taxon>
        <taxon>Mamiellophyceae</taxon>
        <taxon>Mamiellales</taxon>
        <taxon>Bathycoccaceae</taxon>
        <taxon>Ostreococcus</taxon>
    </lineage>
</organism>
<dbReference type="OrthoDB" id="10258692at2759"/>
<evidence type="ECO:0000313" key="4">
    <source>
        <dbReference type="Proteomes" id="UP000009170"/>
    </source>
</evidence>
<proteinExistence type="predicted"/>
<feature type="compositionally biased region" description="Polar residues" evidence="1">
    <location>
        <begin position="141"/>
        <end position="154"/>
    </location>
</feature>
<feature type="compositionally biased region" description="Polar residues" evidence="1">
    <location>
        <begin position="444"/>
        <end position="458"/>
    </location>
</feature>
<dbReference type="InterPro" id="IPR009057">
    <property type="entry name" value="Homeodomain-like_sf"/>
</dbReference>
<dbReference type="SUPFAM" id="SSF46689">
    <property type="entry name" value="Homeodomain-like"/>
    <property type="match status" value="2"/>
</dbReference>
<name>A0A096PA61_OSTTA</name>
<feature type="domain" description="SANT" evidence="2">
    <location>
        <begin position="525"/>
        <end position="571"/>
    </location>
</feature>
<feature type="domain" description="SANT" evidence="2">
    <location>
        <begin position="658"/>
        <end position="709"/>
    </location>
</feature>
<feature type="region of interest" description="Disordered" evidence="1">
    <location>
        <begin position="636"/>
        <end position="665"/>
    </location>
</feature>
<dbReference type="GO" id="GO:0032991">
    <property type="term" value="C:protein-containing complex"/>
    <property type="evidence" value="ECO:0007669"/>
    <property type="project" value="UniProtKB-ARBA"/>
</dbReference>
<dbReference type="GO" id="GO:0006357">
    <property type="term" value="P:regulation of transcription by RNA polymerase II"/>
    <property type="evidence" value="ECO:0007669"/>
    <property type="project" value="TreeGrafter"/>
</dbReference>
<dbReference type="Gene3D" id="1.20.58.1880">
    <property type="match status" value="1"/>
</dbReference>
<evidence type="ECO:0000259" key="2">
    <source>
        <dbReference type="PROSITE" id="PS51293"/>
    </source>
</evidence>
<dbReference type="GeneID" id="9837248"/>
<evidence type="ECO:0000256" key="1">
    <source>
        <dbReference type="SAM" id="MobiDB-lite"/>
    </source>
</evidence>
<feature type="compositionally biased region" description="Basic and acidic residues" evidence="1">
    <location>
        <begin position="636"/>
        <end position="650"/>
    </location>
</feature>
<dbReference type="AlphaFoldDB" id="A0A096PA61"/>
<dbReference type="GO" id="GO:0005654">
    <property type="term" value="C:nucleoplasm"/>
    <property type="evidence" value="ECO:0007669"/>
    <property type="project" value="UniProtKB-ARBA"/>
</dbReference>
<comment type="caution">
    <text evidence="3">The sequence shown here is derived from an EMBL/GenBank/DDBJ whole genome shotgun (WGS) entry which is preliminary data.</text>
</comment>
<accession>A0A096PA61</accession>
<feature type="region of interest" description="Disordered" evidence="1">
    <location>
        <begin position="438"/>
        <end position="458"/>
    </location>
</feature>
<dbReference type="InParanoid" id="A0A096PA61"/>
<keyword evidence="4" id="KW-1185">Reference proteome</keyword>
<reference evidence="4" key="1">
    <citation type="journal article" date="2006" name="Proc. Natl. Acad. Sci. U.S.A.">
        <title>Genome analysis of the smallest free-living eukaryote Ostreococcus tauri unveils many unique features.</title>
        <authorList>
            <person name="Derelle E."/>
            <person name="Ferraz C."/>
            <person name="Rombauts S."/>
            <person name="Rouze P."/>
            <person name="Worden A.Z."/>
            <person name="Robbens S."/>
            <person name="Partensky F."/>
            <person name="Degroeve S."/>
            <person name="Echeynie S."/>
            <person name="Cooke R."/>
            <person name="Saeys Y."/>
            <person name="Wuyts J."/>
            <person name="Jabbari K."/>
            <person name="Bowler C."/>
            <person name="Panaud O."/>
            <person name="Piegu B."/>
            <person name="Ball S.G."/>
            <person name="Ral J.-P."/>
            <person name="Bouget F.-Y."/>
            <person name="Piganeau G."/>
            <person name="De Baets B."/>
            <person name="Picard A."/>
            <person name="Delseny M."/>
            <person name="Demaille J."/>
            <person name="Van de Peer Y."/>
            <person name="Moreau H."/>
        </authorList>
    </citation>
    <scope>NUCLEOTIDE SEQUENCE [LARGE SCALE GENOMIC DNA]</scope>
    <source>
        <strain evidence="4">OTTH 0595 / CCAP 157/2 / RCC745</strain>
    </source>
</reference>
<evidence type="ECO:0000313" key="3">
    <source>
        <dbReference type="EMBL" id="CEG01276.1"/>
    </source>
</evidence>
<dbReference type="KEGG" id="ota:OT_ostta02g05190"/>
<dbReference type="STRING" id="70448.A0A096PA61"/>
<dbReference type="Proteomes" id="UP000009170">
    <property type="component" value="Unassembled WGS sequence"/>
</dbReference>
<dbReference type="RefSeq" id="XP_003075340.2">
    <property type="nucleotide sequence ID" value="XM_003075292.2"/>
</dbReference>
<gene>
    <name evidence="3" type="ORF">OT_ostta02g05190</name>
</gene>
<dbReference type="InterPro" id="IPR017884">
    <property type="entry name" value="SANT_dom"/>
</dbReference>
<feature type="region of interest" description="Disordered" evidence="1">
    <location>
        <begin position="230"/>
        <end position="251"/>
    </location>
</feature>
<reference evidence="3 4" key="2">
    <citation type="journal article" date="2014" name="BMC Genomics">
        <title>An improved genome of the model marine alga Ostreococcus tauri unfolds by assessing Illumina de novo assemblies.</title>
        <authorList>
            <person name="Blanc-Mathieu R."/>
            <person name="Verhelst B."/>
            <person name="Derelle E."/>
            <person name="Rombauts S."/>
            <person name="Bouget F.Y."/>
            <person name="Carre I."/>
            <person name="Chateau A."/>
            <person name="Eyre-Walker A."/>
            <person name="Grimsley N."/>
            <person name="Moreau H."/>
            <person name="Piegu B."/>
            <person name="Rivals E."/>
            <person name="Schackwitz W."/>
            <person name="Van de Peer Y."/>
            <person name="Piganeau G."/>
        </authorList>
    </citation>
    <scope>NUCLEOTIDE SEQUENCE [LARGE SCALE GENOMIC DNA]</scope>
    <source>
        <strain evidence="4">OTTH 0595 / CCAP 157/2 / RCC745</strain>
    </source>
</reference>
<dbReference type="InterPro" id="IPR001005">
    <property type="entry name" value="SANT/Myb"/>
</dbReference>
<dbReference type="Pfam" id="PF00249">
    <property type="entry name" value="Myb_DNA-binding"/>
    <property type="match status" value="1"/>
</dbReference>
<feature type="compositionally biased region" description="Low complexity" evidence="1">
    <location>
        <begin position="58"/>
        <end position="80"/>
    </location>
</feature>
<feature type="region of interest" description="Disordered" evidence="1">
    <location>
        <begin position="1"/>
        <end position="189"/>
    </location>
</feature>
<dbReference type="PANTHER" id="PTHR13992">
    <property type="entry name" value="NUCLEAR RECEPTOR CO-REPRESSOR RELATED NCOR"/>
    <property type="match status" value="1"/>
</dbReference>
<feature type="compositionally biased region" description="Low complexity" evidence="1">
    <location>
        <begin position="155"/>
        <end position="175"/>
    </location>
</feature>
<dbReference type="InterPro" id="IPR051571">
    <property type="entry name" value="N-CoR_corepressor"/>
</dbReference>
<dbReference type="EMBL" id="CAID01000002">
    <property type="protein sequence ID" value="CEG01276.1"/>
    <property type="molecule type" value="Genomic_DNA"/>
</dbReference>
<dbReference type="Gene3D" id="1.10.10.60">
    <property type="entry name" value="Homeodomain-like"/>
    <property type="match status" value="1"/>
</dbReference>
<dbReference type="GO" id="GO:0000785">
    <property type="term" value="C:chromatin"/>
    <property type="evidence" value="ECO:0007669"/>
    <property type="project" value="TreeGrafter"/>
</dbReference>
<feature type="compositionally biased region" description="Basic and acidic residues" evidence="1">
    <location>
        <begin position="112"/>
        <end position="126"/>
    </location>
</feature>
<protein>
    <submittedName>
        <fullName evidence="3">SANT/Myb domain</fullName>
    </submittedName>
</protein>